<dbReference type="GO" id="GO:0008889">
    <property type="term" value="F:glycerophosphodiester phosphodiesterase activity"/>
    <property type="evidence" value="ECO:0007669"/>
    <property type="project" value="UniProtKB-EC"/>
</dbReference>
<evidence type="ECO:0000256" key="5">
    <source>
        <dbReference type="SAM" id="MobiDB-lite"/>
    </source>
</evidence>
<dbReference type="EMBL" id="JAVXUP010000164">
    <property type="protein sequence ID" value="KAK3035842.1"/>
    <property type="molecule type" value="Genomic_DNA"/>
</dbReference>
<dbReference type="InterPro" id="IPR017946">
    <property type="entry name" value="PLC-like_Pdiesterase_TIM-brl"/>
</dbReference>
<evidence type="ECO:0000313" key="8">
    <source>
        <dbReference type="Proteomes" id="UP001188597"/>
    </source>
</evidence>
<feature type="domain" description="GP-PDE" evidence="6">
    <location>
        <begin position="11"/>
        <end position="53"/>
    </location>
</feature>
<dbReference type="PANTHER" id="PTHR22958">
    <property type="entry name" value="GLYCEROPHOSPHORYL DIESTER PHOSPHODIESTERASE"/>
    <property type="match status" value="1"/>
</dbReference>
<evidence type="ECO:0000256" key="4">
    <source>
        <dbReference type="ARBA" id="ARBA00047512"/>
    </source>
</evidence>
<protein>
    <recommendedName>
        <fullName evidence="1">glycerophosphodiester phosphodiesterase</fullName>
        <ecNumber evidence="1">3.1.4.46</ecNumber>
    </recommendedName>
</protein>
<comment type="caution">
    <text evidence="7">The sequence shown here is derived from an EMBL/GenBank/DDBJ whole genome shotgun (WGS) entry which is preliminary data.</text>
</comment>
<sequence>MVSRKFLVMGHRGSGMNVLQSADGRTKAIKENSIFSFNAAKKFNLDFIEFDVHEDDSIGTPFDERHILQRHIAVLEGIACCADAYEDVRRRHNQKHVEVNSEGLEQQLPQRGPEKVSDNQ</sequence>
<dbReference type="GO" id="GO:0046475">
    <property type="term" value="P:glycerophospholipid catabolic process"/>
    <property type="evidence" value="ECO:0007669"/>
    <property type="project" value="TreeGrafter"/>
</dbReference>
<proteinExistence type="predicted"/>
<gene>
    <name evidence="7" type="ORF">RJ639_032979</name>
</gene>
<dbReference type="EC" id="3.1.4.46" evidence="1"/>
<dbReference type="PANTHER" id="PTHR22958:SF34">
    <property type="entry name" value="GLYCEROPHOSPHODIESTER PHOSPHODIESTERASE GDPD3"/>
    <property type="match status" value="1"/>
</dbReference>
<dbReference type="Proteomes" id="UP001188597">
    <property type="component" value="Unassembled WGS sequence"/>
</dbReference>
<reference evidence="7" key="1">
    <citation type="submission" date="2022-12" db="EMBL/GenBank/DDBJ databases">
        <title>Draft genome assemblies for two species of Escallonia (Escalloniales).</title>
        <authorList>
            <person name="Chanderbali A."/>
            <person name="Dervinis C."/>
            <person name="Anghel I."/>
            <person name="Soltis D."/>
            <person name="Soltis P."/>
            <person name="Zapata F."/>
        </authorList>
    </citation>
    <scope>NUCLEOTIDE SEQUENCE</scope>
    <source>
        <strain evidence="7">UCBG64.0493</strain>
        <tissue evidence="7">Leaf</tissue>
    </source>
</reference>
<dbReference type="InterPro" id="IPR030395">
    <property type="entry name" value="GP_PDE_dom"/>
</dbReference>
<dbReference type="Gene3D" id="3.20.20.190">
    <property type="entry name" value="Phosphatidylinositol (PI) phosphodiesterase"/>
    <property type="match status" value="1"/>
</dbReference>
<keyword evidence="2" id="KW-0319">Glycerol metabolism</keyword>
<evidence type="ECO:0000256" key="2">
    <source>
        <dbReference type="ARBA" id="ARBA00022798"/>
    </source>
</evidence>
<dbReference type="SUPFAM" id="SSF51695">
    <property type="entry name" value="PLC-like phosphodiesterases"/>
    <property type="match status" value="1"/>
</dbReference>
<dbReference type="InterPro" id="IPR051578">
    <property type="entry name" value="GDPD"/>
</dbReference>
<dbReference type="Pfam" id="PF03009">
    <property type="entry name" value="GDPD"/>
    <property type="match status" value="1"/>
</dbReference>
<keyword evidence="3" id="KW-0378">Hydrolase</keyword>
<evidence type="ECO:0000256" key="1">
    <source>
        <dbReference type="ARBA" id="ARBA00012247"/>
    </source>
</evidence>
<evidence type="ECO:0000259" key="6">
    <source>
        <dbReference type="Pfam" id="PF03009"/>
    </source>
</evidence>
<accession>A0AA88WXW1</accession>
<dbReference type="AlphaFoldDB" id="A0AA88WXW1"/>
<organism evidence="7 8">
    <name type="scientific">Escallonia herrerae</name>
    <dbReference type="NCBI Taxonomy" id="1293975"/>
    <lineage>
        <taxon>Eukaryota</taxon>
        <taxon>Viridiplantae</taxon>
        <taxon>Streptophyta</taxon>
        <taxon>Embryophyta</taxon>
        <taxon>Tracheophyta</taxon>
        <taxon>Spermatophyta</taxon>
        <taxon>Magnoliopsida</taxon>
        <taxon>eudicotyledons</taxon>
        <taxon>Gunneridae</taxon>
        <taxon>Pentapetalae</taxon>
        <taxon>asterids</taxon>
        <taxon>campanulids</taxon>
        <taxon>Escalloniales</taxon>
        <taxon>Escalloniaceae</taxon>
        <taxon>Escallonia</taxon>
    </lineage>
</organism>
<evidence type="ECO:0000256" key="3">
    <source>
        <dbReference type="ARBA" id="ARBA00022801"/>
    </source>
</evidence>
<name>A0AA88WXW1_9ASTE</name>
<comment type="catalytic activity">
    <reaction evidence="4">
        <text>a sn-glycero-3-phosphodiester + H2O = an alcohol + sn-glycerol 3-phosphate + H(+)</text>
        <dbReference type="Rhea" id="RHEA:12969"/>
        <dbReference type="ChEBI" id="CHEBI:15377"/>
        <dbReference type="ChEBI" id="CHEBI:15378"/>
        <dbReference type="ChEBI" id="CHEBI:30879"/>
        <dbReference type="ChEBI" id="CHEBI:57597"/>
        <dbReference type="ChEBI" id="CHEBI:83408"/>
        <dbReference type="EC" id="3.1.4.46"/>
    </reaction>
</comment>
<keyword evidence="8" id="KW-1185">Reference proteome</keyword>
<feature type="region of interest" description="Disordered" evidence="5">
    <location>
        <begin position="96"/>
        <end position="120"/>
    </location>
</feature>
<dbReference type="GO" id="GO:0006071">
    <property type="term" value="P:glycerol metabolic process"/>
    <property type="evidence" value="ECO:0007669"/>
    <property type="project" value="UniProtKB-KW"/>
</dbReference>
<evidence type="ECO:0000313" key="7">
    <source>
        <dbReference type="EMBL" id="KAK3035842.1"/>
    </source>
</evidence>